<proteinExistence type="predicted"/>
<protein>
    <submittedName>
        <fullName evidence="1">Uncharacterized protein</fullName>
    </submittedName>
</protein>
<name>A0ABY6LW14_9FLAO</name>
<keyword evidence="2" id="KW-1185">Reference proteome</keyword>
<organism evidence="1 2">
    <name type="scientific">Flavobacterium agricola</name>
    <dbReference type="NCBI Taxonomy" id="2870839"/>
    <lineage>
        <taxon>Bacteria</taxon>
        <taxon>Pseudomonadati</taxon>
        <taxon>Bacteroidota</taxon>
        <taxon>Flavobacteriia</taxon>
        <taxon>Flavobacteriales</taxon>
        <taxon>Flavobacteriaceae</taxon>
        <taxon>Flavobacterium</taxon>
    </lineage>
</organism>
<sequence length="231" mass="26846">MKNVTFNGQCPACELQNNTVTMRYNIAKELECPTCNLRIYPDGKKLALIHRTRGKNNFALMPAPKFTSPLYYIGADVTYDSYSDGSVLMCTTDMLHYIENEVQPTAYKNLLTELITSYIAAFYHDQDVEYYYMISHLLSTDIGHAVFNNNHKSNKYLFHYLHFVLTCYAEDAFTDLEDFAMTGQILDLYNKHVTPYLDIITHDLFLQKQVMEQLMHELIQLIYSPTQVLKK</sequence>
<gene>
    <name evidence="1" type="ORF">K5I29_07210</name>
</gene>
<dbReference type="RefSeq" id="WP_264432024.1">
    <property type="nucleotide sequence ID" value="NZ_CP081495.1"/>
</dbReference>
<dbReference type="EMBL" id="CP081495">
    <property type="protein sequence ID" value="UYW00361.1"/>
    <property type="molecule type" value="Genomic_DNA"/>
</dbReference>
<dbReference type="Proteomes" id="UP001163328">
    <property type="component" value="Chromosome"/>
</dbReference>
<reference evidence="1" key="1">
    <citation type="submission" date="2021-08" db="EMBL/GenBank/DDBJ databases">
        <title>Flavobacterium sp. strain CC-SYL302.</title>
        <authorList>
            <person name="Lin S.-Y."/>
            <person name="Lee T.-H."/>
            <person name="Young C.-C."/>
        </authorList>
    </citation>
    <scope>NUCLEOTIDE SEQUENCE</scope>
    <source>
        <strain evidence="1">CC-SYL302</strain>
    </source>
</reference>
<evidence type="ECO:0000313" key="1">
    <source>
        <dbReference type="EMBL" id="UYW00361.1"/>
    </source>
</evidence>
<accession>A0ABY6LW14</accession>
<evidence type="ECO:0000313" key="2">
    <source>
        <dbReference type="Proteomes" id="UP001163328"/>
    </source>
</evidence>